<dbReference type="AlphaFoldDB" id="A0A086A084"/>
<name>A0A086A084_FLAHY</name>
<reference evidence="3 5" key="2">
    <citation type="submission" date="2016-11" db="EMBL/GenBank/DDBJ databases">
        <title>Whole genomes of Flavobacteriaceae.</title>
        <authorList>
            <person name="Stine C."/>
            <person name="Li C."/>
            <person name="Tadesse D."/>
        </authorList>
    </citation>
    <scope>NUCLEOTIDE SEQUENCE [LARGE SCALE GENOMIC DNA]</scope>
    <source>
        <strain evidence="3 5">ATCC 29551</strain>
    </source>
</reference>
<dbReference type="RefSeq" id="WP_035627191.1">
    <property type="nucleotide sequence ID" value="NZ_JBEWQG010000012.1"/>
</dbReference>
<evidence type="ECO:0000313" key="4">
    <source>
        <dbReference type="Proteomes" id="UP000028712"/>
    </source>
</evidence>
<feature type="compositionally biased region" description="Basic and acidic residues" evidence="1">
    <location>
        <begin position="443"/>
        <end position="453"/>
    </location>
</feature>
<dbReference type="EMBL" id="JPRM01000042">
    <property type="protein sequence ID" value="KFF10098.1"/>
    <property type="molecule type" value="Genomic_DNA"/>
</dbReference>
<keyword evidence="5" id="KW-1185">Reference proteome</keyword>
<evidence type="ECO:0000313" key="2">
    <source>
        <dbReference type="EMBL" id="KFF10098.1"/>
    </source>
</evidence>
<gene>
    <name evidence="3" type="ORF">B0A62_20025</name>
    <name evidence="2" type="ORF">IW20_21750</name>
</gene>
<dbReference type="Proteomes" id="UP000198424">
    <property type="component" value="Unassembled WGS sequence"/>
</dbReference>
<dbReference type="EMBL" id="MUGY01000028">
    <property type="protein sequence ID" value="OXA90351.1"/>
    <property type="molecule type" value="Genomic_DNA"/>
</dbReference>
<comment type="caution">
    <text evidence="2">The sequence shown here is derived from an EMBL/GenBank/DDBJ whole genome shotgun (WGS) entry which is preliminary data.</text>
</comment>
<dbReference type="Proteomes" id="UP000028712">
    <property type="component" value="Unassembled WGS sequence"/>
</dbReference>
<dbReference type="eggNOG" id="ENOG502ZAPH">
    <property type="taxonomic scope" value="Bacteria"/>
</dbReference>
<accession>A0A086A084</accession>
<proteinExistence type="predicted"/>
<dbReference type="STRING" id="991.IW20_21750"/>
<evidence type="ECO:0000256" key="1">
    <source>
        <dbReference type="SAM" id="MobiDB-lite"/>
    </source>
</evidence>
<protein>
    <submittedName>
        <fullName evidence="2">Uncharacterized protein</fullName>
    </submittedName>
</protein>
<sequence>MSKNLHIVPKMPLPKDQKFDKAMGCLTLSKAGAFTVEIVPTKRFHKDAPEKLPPFKMLTQEEVWKMPDWGDRKMYVADLEKRKAEEAQYIKDREAYNQKNLEELSTLSWCWEVVGNGIGSRILNHNSDFTIGMPKDNEESITFPEILVGGGFAWLEVFTKNDPALGDIPSGIFVRATGVPQIVRIAWTDLDCNPITNKVKFGSKVLLNIYTTHLYGQDVEIGLWDKDTADPDDLLPISNKNNFDSEVLIHKLLPNEVNKTGISGGIKINGKEESHVQKIRIPVLVDVRWMLSAGSKLKIYPTVKSKETGEFFKIPKDCFLEVAIDGEKHETVIESTNNPAFVGKVETNIASFRPCRYDKIELKKQDKEGNTILFDSSINEQRAIKTLAVEIVTGKKETYLLDFDFQTLECDKKPKHTTQEITILTIPKEYELKIDPSSKAEHKVKKEEKELVKSESSSNSSVMGMKTTKKETVATEKGIVTVRQKQIEFDAFYNYDIPQDANAATTFYKAMKYFWLPNLSADKIHKITAIANTCAFQQNVNIAIYPDIKWTLKFGFNVEKEDIEKLNRKGGTFAPLKTYEDRAEEKDKADFESNKNNTEKVNEENLRRKETLDRAGKYFTDKYKLKPKKKEVAPVEKGTSLKKLLEILQRITVSLEEEHYGGDVKNELTEDFVKQLYEQFRSVTSLVRKAVGIIEGDFDEKSYSPSQEKSIDGLMEKLKRKTVEYEILYPKFSFAGSWYYEQLDANEYPALAGRQGLGIDLVLDAAPLIGVSIKWDILELLCRRHPIAYAILKAIDALLYILADDESAIKCDFTVSGQIDTTVDLQLNCLAGFKDFNVKGKSAIEAEIKLELLISNTWKAFSYEVIVKRGFGGGVKAGLGITDLFGVDNEGIYVQKILEFEGITLSFSATGVFKIVKESGNRKAPVIDVGGEIEGEITFLNHKFETPKIYFNKILS</sequence>
<reference evidence="2 4" key="1">
    <citation type="submission" date="2014-07" db="EMBL/GenBank/DDBJ databases">
        <title>Genome of Flavobacterium hydatis DSM 2063.</title>
        <authorList>
            <person name="Pipes S.E."/>
            <person name="Stropko S.J."/>
            <person name="Newman J.D."/>
        </authorList>
    </citation>
    <scope>NUCLEOTIDE SEQUENCE [LARGE SCALE GENOMIC DNA]</scope>
    <source>
        <strain evidence="2 4">DSM 2063</strain>
    </source>
</reference>
<evidence type="ECO:0000313" key="5">
    <source>
        <dbReference type="Proteomes" id="UP000198424"/>
    </source>
</evidence>
<organism evidence="2 4">
    <name type="scientific">Flavobacterium hydatis</name>
    <name type="common">Cytophaga aquatilis</name>
    <dbReference type="NCBI Taxonomy" id="991"/>
    <lineage>
        <taxon>Bacteria</taxon>
        <taxon>Pseudomonadati</taxon>
        <taxon>Bacteroidota</taxon>
        <taxon>Flavobacteriia</taxon>
        <taxon>Flavobacteriales</taxon>
        <taxon>Flavobacteriaceae</taxon>
        <taxon>Flavobacterium</taxon>
    </lineage>
</organism>
<evidence type="ECO:0000313" key="3">
    <source>
        <dbReference type="EMBL" id="OXA90351.1"/>
    </source>
</evidence>
<feature type="region of interest" description="Disordered" evidence="1">
    <location>
        <begin position="443"/>
        <end position="467"/>
    </location>
</feature>
<dbReference type="OrthoDB" id="719419at2"/>